<dbReference type="EMBL" id="JBEGDG010000009">
    <property type="protein sequence ID" value="MEQ6355609.1"/>
    <property type="molecule type" value="Genomic_DNA"/>
</dbReference>
<dbReference type="Proteomes" id="UP001478862">
    <property type="component" value="Unassembled WGS sequence"/>
</dbReference>
<organism evidence="1 2">
    <name type="scientific">Lysinibacillus zambalensis</name>
    <dbReference type="NCBI Taxonomy" id="3160866"/>
    <lineage>
        <taxon>Bacteria</taxon>
        <taxon>Bacillati</taxon>
        <taxon>Bacillota</taxon>
        <taxon>Bacilli</taxon>
        <taxon>Bacillales</taxon>
        <taxon>Bacillaceae</taxon>
        <taxon>Lysinibacillus</taxon>
    </lineage>
</organism>
<dbReference type="RefSeq" id="WP_349660195.1">
    <property type="nucleotide sequence ID" value="NZ_JBEGDG010000009.1"/>
</dbReference>
<evidence type="ECO:0000313" key="2">
    <source>
        <dbReference type="Proteomes" id="UP001478862"/>
    </source>
</evidence>
<keyword evidence="2" id="KW-1185">Reference proteome</keyword>
<evidence type="ECO:0000313" key="1">
    <source>
        <dbReference type="EMBL" id="MEQ6355609.1"/>
    </source>
</evidence>
<name>A0ABV1MTX7_9BACI</name>
<reference evidence="1 2" key="1">
    <citation type="submission" date="2024-06" db="EMBL/GenBank/DDBJ databases">
        <title>Lysinibacillus zambalefons sp. nov., a Novel Firmicute Isolated from the Poon Bato Zambales Hyperalkaline Spring.</title>
        <authorList>
            <person name="Aja J.A."/>
            <person name="Lazaro J.E.H."/>
            <person name="Llorin L.D."/>
            <person name="Lim K.R."/>
            <person name="Teodosio J."/>
            <person name="Dalisay D.S."/>
        </authorList>
    </citation>
    <scope>NUCLEOTIDE SEQUENCE [LARGE SCALE GENOMIC DNA]</scope>
    <source>
        <strain evidence="1 2">M3</strain>
    </source>
</reference>
<gene>
    <name evidence="1" type="ORF">ABNX05_13350</name>
</gene>
<proteinExistence type="predicted"/>
<comment type="caution">
    <text evidence="1">The sequence shown here is derived from an EMBL/GenBank/DDBJ whole genome shotgun (WGS) entry which is preliminary data.</text>
</comment>
<protein>
    <submittedName>
        <fullName evidence="1">Uncharacterized protein</fullName>
    </submittedName>
</protein>
<sequence length="80" mass="9451">MNDFVKSILSPSEEYKVEIIKRNDGLYTIEIFRWFEGDIDYSYEYWNPITQGFSLMDTEESAMKIGVEQLKVHSGEIFDL</sequence>
<accession>A0ABV1MTX7</accession>